<dbReference type="GO" id="GO:0000307">
    <property type="term" value="C:cyclin-dependent protein kinase holoenzyme complex"/>
    <property type="evidence" value="ECO:0007669"/>
    <property type="project" value="TreeGrafter"/>
</dbReference>
<dbReference type="GO" id="GO:0000082">
    <property type="term" value="P:G1/S transition of mitotic cell cycle"/>
    <property type="evidence" value="ECO:0007669"/>
    <property type="project" value="TreeGrafter"/>
</dbReference>
<dbReference type="Gene3D" id="1.10.510.10">
    <property type="entry name" value="Transferase(Phosphotransferase) domain 1"/>
    <property type="match status" value="1"/>
</dbReference>
<evidence type="ECO:0000256" key="1">
    <source>
        <dbReference type="ARBA" id="ARBA00006485"/>
    </source>
</evidence>
<dbReference type="GO" id="GO:0007165">
    <property type="term" value="P:signal transduction"/>
    <property type="evidence" value="ECO:0007669"/>
    <property type="project" value="TreeGrafter"/>
</dbReference>
<keyword evidence="6 14" id="KW-0418">Kinase</keyword>
<dbReference type="CDD" id="cd07829">
    <property type="entry name" value="STKc_CDK_like"/>
    <property type="match status" value="1"/>
</dbReference>
<dbReference type="GO" id="GO:0004693">
    <property type="term" value="F:cyclin-dependent protein serine/threonine kinase activity"/>
    <property type="evidence" value="ECO:0007669"/>
    <property type="project" value="UniProtKB-EC"/>
</dbReference>
<dbReference type="PANTHER" id="PTHR24056:SF254">
    <property type="entry name" value="CYCLIN-DEPENDENT KINASE 2"/>
    <property type="match status" value="1"/>
</dbReference>
<dbReference type="GO" id="GO:0005737">
    <property type="term" value="C:cytoplasm"/>
    <property type="evidence" value="ECO:0007669"/>
    <property type="project" value="TreeGrafter"/>
</dbReference>
<evidence type="ECO:0000256" key="9">
    <source>
        <dbReference type="ARBA" id="ARBA00047811"/>
    </source>
</evidence>
<comment type="catalytic activity">
    <reaction evidence="9">
        <text>L-threonyl-[protein] + ATP = O-phospho-L-threonyl-[protein] + ADP + H(+)</text>
        <dbReference type="Rhea" id="RHEA:46608"/>
        <dbReference type="Rhea" id="RHEA-COMP:11060"/>
        <dbReference type="Rhea" id="RHEA-COMP:11605"/>
        <dbReference type="ChEBI" id="CHEBI:15378"/>
        <dbReference type="ChEBI" id="CHEBI:30013"/>
        <dbReference type="ChEBI" id="CHEBI:30616"/>
        <dbReference type="ChEBI" id="CHEBI:61977"/>
        <dbReference type="ChEBI" id="CHEBI:456216"/>
        <dbReference type="EC" id="2.7.11.22"/>
    </reaction>
</comment>
<comment type="catalytic activity">
    <reaction evidence="10">
        <text>L-seryl-[protein] + ATP = O-phospho-L-seryl-[protein] + ADP + H(+)</text>
        <dbReference type="Rhea" id="RHEA:17989"/>
        <dbReference type="Rhea" id="RHEA-COMP:9863"/>
        <dbReference type="Rhea" id="RHEA-COMP:11604"/>
        <dbReference type="ChEBI" id="CHEBI:15378"/>
        <dbReference type="ChEBI" id="CHEBI:29999"/>
        <dbReference type="ChEBI" id="CHEBI:30616"/>
        <dbReference type="ChEBI" id="CHEBI:83421"/>
        <dbReference type="ChEBI" id="CHEBI:456216"/>
        <dbReference type="EC" id="2.7.11.22"/>
    </reaction>
</comment>
<dbReference type="EC" id="2.7.11.22" evidence="2"/>
<dbReference type="Proteomes" id="UP000070444">
    <property type="component" value="Unassembled WGS sequence"/>
</dbReference>
<evidence type="ECO:0000313" key="15">
    <source>
        <dbReference type="Proteomes" id="UP000070444"/>
    </source>
</evidence>
<evidence type="ECO:0000256" key="4">
    <source>
        <dbReference type="ARBA" id="ARBA00022679"/>
    </source>
</evidence>
<dbReference type="GO" id="GO:0010389">
    <property type="term" value="P:regulation of G2/M transition of mitotic cell cycle"/>
    <property type="evidence" value="ECO:0007669"/>
    <property type="project" value="TreeGrafter"/>
</dbReference>
<dbReference type="PROSITE" id="PS00108">
    <property type="entry name" value="PROTEIN_KINASE_ST"/>
    <property type="match status" value="1"/>
</dbReference>
<proteinExistence type="inferred from homology"/>
<keyword evidence="15" id="KW-1185">Reference proteome</keyword>
<dbReference type="PROSITE" id="PS50011">
    <property type="entry name" value="PROTEIN_KINASE_DOM"/>
    <property type="match status" value="1"/>
</dbReference>
<evidence type="ECO:0000256" key="10">
    <source>
        <dbReference type="ARBA" id="ARBA00048367"/>
    </source>
</evidence>
<dbReference type="InterPro" id="IPR000719">
    <property type="entry name" value="Prot_kinase_dom"/>
</dbReference>
<sequence>MDNLAYGRMNKLGEGTYGVVYKAQDKSSGNLYAIKEIRTGTGDEGIPSTAIRELSLLKRLSHENVVRLHDVKFERYSLHLVFEYMQGDLHAYLKQIQPKRLNLSTTRKFSTQLIKGIDYLHSHGVLHRDLKPQNLLITDKTLKIADFGLCRTFGIPLRNYTHEIVTLWYRSPEVLLKSGQYSTPLDMWSVGCIMAEMLAGGSIFSGQTELDQLFSIFSKIGTPTHEQFRMISGYGEQMASFPEWQYSTIHPHLPSNADPDLLDLINRMLQLSPGDRISAKDSLRHPFIRSYKRTHNRNHH</sequence>
<dbReference type="InterPro" id="IPR017441">
    <property type="entry name" value="Protein_kinase_ATP_BS"/>
</dbReference>
<dbReference type="GO" id="GO:0030332">
    <property type="term" value="F:cyclin binding"/>
    <property type="evidence" value="ECO:0007669"/>
    <property type="project" value="TreeGrafter"/>
</dbReference>
<dbReference type="Pfam" id="PF00069">
    <property type="entry name" value="Pkinase"/>
    <property type="match status" value="1"/>
</dbReference>
<dbReference type="OMA" id="THEQFRM"/>
<dbReference type="GO" id="GO:0005524">
    <property type="term" value="F:ATP binding"/>
    <property type="evidence" value="ECO:0007669"/>
    <property type="project" value="UniProtKB-UniRule"/>
</dbReference>
<protein>
    <recommendedName>
        <fullName evidence="8">Cyclin-dependent kinase 1</fullName>
        <ecNumber evidence="2">2.7.11.22</ecNumber>
    </recommendedName>
</protein>
<dbReference type="InterPro" id="IPR008271">
    <property type="entry name" value="Ser/Thr_kinase_AS"/>
</dbReference>
<dbReference type="OrthoDB" id="28397at2759"/>
<dbReference type="PROSITE" id="PS00107">
    <property type="entry name" value="PROTEIN_KINASE_ATP"/>
    <property type="match status" value="1"/>
</dbReference>
<dbReference type="GO" id="GO:0010468">
    <property type="term" value="P:regulation of gene expression"/>
    <property type="evidence" value="ECO:0007669"/>
    <property type="project" value="TreeGrafter"/>
</dbReference>
<keyword evidence="3 12" id="KW-0723">Serine/threonine-protein kinase</keyword>
<feature type="domain" description="Protein kinase" evidence="13">
    <location>
        <begin position="6"/>
        <end position="288"/>
    </location>
</feature>
<dbReference type="PANTHER" id="PTHR24056">
    <property type="entry name" value="CELL DIVISION PROTEIN KINASE"/>
    <property type="match status" value="1"/>
</dbReference>
<dbReference type="EMBL" id="KQ964431">
    <property type="protein sequence ID" value="KXN73763.1"/>
    <property type="molecule type" value="Genomic_DNA"/>
</dbReference>
<keyword evidence="4" id="KW-0808">Transferase</keyword>
<dbReference type="SUPFAM" id="SSF56112">
    <property type="entry name" value="Protein kinase-like (PK-like)"/>
    <property type="match status" value="1"/>
</dbReference>
<keyword evidence="5 11" id="KW-0547">Nucleotide-binding</keyword>
<evidence type="ECO:0000256" key="6">
    <source>
        <dbReference type="ARBA" id="ARBA00022777"/>
    </source>
</evidence>
<dbReference type="SMART" id="SM00220">
    <property type="entry name" value="S_TKc"/>
    <property type="match status" value="1"/>
</dbReference>
<evidence type="ECO:0000256" key="8">
    <source>
        <dbReference type="ARBA" id="ARBA00039266"/>
    </source>
</evidence>
<organism evidence="14 15">
    <name type="scientific">Conidiobolus coronatus (strain ATCC 28846 / CBS 209.66 / NRRL 28638)</name>
    <name type="common">Delacroixia coronata</name>
    <dbReference type="NCBI Taxonomy" id="796925"/>
    <lineage>
        <taxon>Eukaryota</taxon>
        <taxon>Fungi</taxon>
        <taxon>Fungi incertae sedis</taxon>
        <taxon>Zoopagomycota</taxon>
        <taxon>Entomophthoromycotina</taxon>
        <taxon>Entomophthoromycetes</taxon>
        <taxon>Entomophthorales</taxon>
        <taxon>Ancylistaceae</taxon>
        <taxon>Conidiobolus</taxon>
    </lineage>
</organism>
<evidence type="ECO:0000259" key="13">
    <source>
        <dbReference type="PROSITE" id="PS50011"/>
    </source>
</evidence>
<evidence type="ECO:0000256" key="11">
    <source>
        <dbReference type="PROSITE-ProRule" id="PRU10141"/>
    </source>
</evidence>
<evidence type="ECO:0000256" key="2">
    <source>
        <dbReference type="ARBA" id="ARBA00012425"/>
    </source>
</evidence>
<accession>A0A137PFI5</accession>
<evidence type="ECO:0000256" key="3">
    <source>
        <dbReference type="ARBA" id="ARBA00022527"/>
    </source>
</evidence>
<reference evidence="14 15" key="1">
    <citation type="journal article" date="2015" name="Genome Biol. Evol.">
        <title>Phylogenomic analyses indicate that early fungi evolved digesting cell walls of algal ancestors of land plants.</title>
        <authorList>
            <person name="Chang Y."/>
            <person name="Wang S."/>
            <person name="Sekimoto S."/>
            <person name="Aerts A.L."/>
            <person name="Choi C."/>
            <person name="Clum A."/>
            <person name="LaButti K.M."/>
            <person name="Lindquist E.A."/>
            <person name="Yee Ngan C."/>
            <person name="Ohm R.A."/>
            <person name="Salamov A.A."/>
            <person name="Grigoriev I.V."/>
            <person name="Spatafora J.W."/>
            <person name="Berbee M.L."/>
        </authorList>
    </citation>
    <scope>NUCLEOTIDE SEQUENCE [LARGE SCALE GENOMIC DNA]</scope>
    <source>
        <strain evidence="14 15">NRRL 28638</strain>
    </source>
</reference>
<evidence type="ECO:0000256" key="5">
    <source>
        <dbReference type="ARBA" id="ARBA00022741"/>
    </source>
</evidence>
<dbReference type="GO" id="GO:0005634">
    <property type="term" value="C:nucleus"/>
    <property type="evidence" value="ECO:0007669"/>
    <property type="project" value="TreeGrafter"/>
</dbReference>
<evidence type="ECO:0000313" key="14">
    <source>
        <dbReference type="EMBL" id="KXN73763.1"/>
    </source>
</evidence>
<keyword evidence="7 11" id="KW-0067">ATP-binding</keyword>
<dbReference type="Gene3D" id="3.30.200.20">
    <property type="entry name" value="Phosphorylase Kinase, domain 1"/>
    <property type="match status" value="1"/>
</dbReference>
<dbReference type="STRING" id="796925.A0A137PFI5"/>
<dbReference type="FunFam" id="3.30.200.20:FF:000375">
    <property type="entry name" value="Cell division related protein kinase 2"/>
    <property type="match status" value="1"/>
</dbReference>
<dbReference type="FunFam" id="1.10.510.10:FF:000611">
    <property type="entry name" value="CMGC family protein kinase"/>
    <property type="match status" value="1"/>
</dbReference>
<name>A0A137PFI5_CONC2</name>
<dbReference type="AlphaFoldDB" id="A0A137PFI5"/>
<comment type="similarity">
    <text evidence="1">Belongs to the protein kinase superfamily. CMGC Ser/Thr protein kinase family. CDC2/CDKX subfamily.</text>
</comment>
<dbReference type="InterPro" id="IPR011009">
    <property type="entry name" value="Kinase-like_dom_sf"/>
</dbReference>
<evidence type="ECO:0000256" key="7">
    <source>
        <dbReference type="ARBA" id="ARBA00022840"/>
    </source>
</evidence>
<feature type="binding site" evidence="11">
    <location>
        <position position="35"/>
    </location>
    <ligand>
        <name>ATP</name>
        <dbReference type="ChEBI" id="CHEBI:30616"/>
    </ligand>
</feature>
<evidence type="ECO:0000256" key="12">
    <source>
        <dbReference type="RuleBase" id="RU000304"/>
    </source>
</evidence>
<dbReference type="InterPro" id="IPR050108">
    <property type="entry name" value="CDK"/>
</dbReference>
<gene>
    <name evidence="14" type="ORF">CONCODRAFT_77161</name>
</gene>